<name>A0A1M4PJV8_9FIRM</name>
<dbReference type="EMBL" id="LT669839">
    <property type="protein sequence ID" value="SHD75740.1"/>
    <property type="molecule type" value="Genomic_DNA"/>
</dbReference>
<dbReference type="PANTHER" id="PTHR22642">
    <property type="entry name" value="IMIDAZOLONEPROPIONASE"/>
    <property type="match status" value="1"/>
</dbReference>
<dbReference type="SUPFAM" id="SSF51556">
    <property type="entry name" value="Metallo-dependent hydrolases"/>
    <property type="match status" value="1"/>
</dbReference>
<evidence type="ECO:0000313" key="3">
    <source>
        <dbReference type="Proteomes" id="UP000245423"/>
    </source>
</evidence>
<keyword evidence="3" id="KW-1185">Reference proteome</keyword>
<evidence type="ECO:0000259" key="1">
    <source>
        <dbReference type="Pfam" id="PF07969"/>
    </source>
</evidence>
<dbReference type="Gene3D" id="3.20.20.140">
    <property type="entry name" value="Metal-dependent hydrolases"/>
    <property type="match status" value="1"/>
</dbReference>
<dbReference type="Proteomes" id="UP000245423">
    <property type="component" value="Chromosome 1"/>
</dbReference>
<organism evidence="2 3">
    <name type="scientific">[Clostridium] ultunense Esp</name>
    <dbReference type="NCBI Taxonomy" id="1288971"/>
    <lineage>
        <taxon>Bacteria</taxon>
        <taxon>Bacillati</taxon>
        <taxon>Bacillota</taxon>
        <taxon>Tissierellia</taxon>
        <taxon>Tissierellales</taxon>
        <taxon>Tepidimicrobiaceae</taxon>
        <taxon>Schnuerera</taxon>
    </lineage>
</organism>
<dbReference type="PANTHER" id="PTHR22642:SF2">
    <property type="entry name" value="PROTEIN LONG AFTER FAR-RED 3"/>
    <property type="match status" value="1"/>
</dbReference>
<feature type="domain" description="Amidohydrolase 3" evidence="1">
    <location>
        <begin position="45"/>
        <end position="530"/>
    </location>
</feature>
<dbReference type="OrthoDB" id="9776488at2"/>
<dbReference type="Pfam" id="PF07969">
    <property type="entry name" value="Amidohydro_3"/>
    <property type="match status" value="1"/>
</dbReference>
<dbReference type="AlphaFoldDB" id="A0A1M4PJV8"/>
<dbReference type="InterPro" id="IPR011059">
    <property type="entry name" value="Metal-dep_hydrolase_composite"/>
</dbReference>
<dbReference type="Gene3D" id="2.30.40.10">
    <property type="entry name" value="Urease, subunit C, domain 1"/>
    <property type="match status" value="1"/>
</dbReference>
<dbReference type="SUPFAM" id="SSF51338">
    <property type="entry name" value="Composite domain of metallo-dependent hydrolases"/>
    <property type="match status" value="1"/>
</dbReference>
<reference evidence="2 3" key="1">
    <citation type="submission" date="2016-11" db="EMBL/GenBank/DDBJ databases">
        <authorList>
            <person name="Manzoor S."/>
        </authorList>
    </citation>
    <scope>NUCLEOTIDE SEQUENCE [LARGE SCALE GENOMIC DNA]</scope>
    <source>
        <strain evidence="2">Clostridium ultunense strain Esp</strain>
    </source>
</reference>
<gene>
    <name evidence="2" type="ORF">CUESP1_0349</name>
</gene>
<dbReference type="InterPro" id="IPR033932">
    <property type="entry name" value="YtcJ-like"/>
</dbReference>
<protein>
    <submittedName>
        <fullName evidence="2">Amidohydrolase 3</fullName>
    </submittedName>
</protein>
<evidence type="ECO:0000313" key="2">
    <source>
        <dbReference type="EMBL" id="SHD75740.1"/>
    </source>
</evidence>
<accession>A0A1M4PJV8</accession>
<sequence length="533" mass="59861">MRTILKNGKIYVEKNNFQEALLIENGRIKQVGSNEEILNNNADNVMDLQGKTVLPGFNDSHMHLASVGAVMSCCNLTSGKSIDEIIQLGRKFLEENKGLTVLYGRGWNQDCFTTGEKRLLNRLDLDRISTEIPIVFDRVCGHVSVGNTKALEVLGIDENTFVDGGTIELDSEGKPNGVFNENAVSLIKSVIPEKNHEDIEKDFLKAANYALSVGITSVQSCDVSNKEFKSMFNIIHSIYDNKKTKLRYGIQFNFQDIDDFKDYLESEFKEGQCDENFLSKGALKLFKDGSLGARTALMLKDYEDAPGTKGVAALTDEQLQELCDLATEYGIRVVTHAIGDGAVESVINAYEKTMKNGKNNLRHGIVHCQITSMEQLERIARLNIPIMYQPIFLDYDLKIVESRVGKELSSTSYAFNTLYQLGTPISFGTDAPVEDCNPFPNIYCAITRRGMDGNPKGGFYPKEKMELQDVIDAYTIGSAFNEFKENFKGRLKPNYVADLIVLDRDIFTIEELEIKDIKVEKTMVNGEFVYEKW</sequence>
<dbReference type="InterPro" id="IPR013108">
    <property type="entry name" value="Amidohydro_3"/>
</dbReference>
<dbReference type="Gene3D" id="3.10.310.70">
    <property type="match status" value="1"/>
</dbReference>
<proteinExistence type="predicted"/>
<dbReference type="InterPro" id="IPR032466">
    <property type="entry name" value="Metal_Hydrolase"/>
</dbReference>
<dbReference type="GO" id="GO:0016810">
    <property type="term" value="F:hydrolase activity, acting on carbon-nitrogen (but not peptide) bonds"/>
    <property type="evidence" value="ECO:0007669"/>
    <property type="project" value="InterPro"/>
</dbReference>
<dbReference type="CDD" id="cd01300">
    <property type="entry name" value="YtcJ_like"/>
    <property type="match status" value="1"/>
</dbReference>
<keyword evidence="2" id="KW-0378">Hydrolase</keyword>